<dbReference type="RefSeq" id="WP_261293708.1">
    <property type="nucleotide sequence ID" value="NZ_JANQBK010000004.1"/>
</dbReference>
<evidence type="ECO:0000313" key="5">
    <source>
        <dbReference type="EMBL" id="MFC3578892.1"/>
    </source>
</evidence>
<dbReference type="InterPro" id="IPR036942">
    <property type="entry name" value="Beta-barrel_TonB_sf"/>
</dbReference>
<gene>
    <name evidence="5" type="ORF">ACFONA_01840</name>
</gene>
<proteinExistence type="predicted"/>
<feature type="region of interest" description="Disordered" evidence="4">
    <location>
        <begin position="591"/>
        <end position="650"/>
    </location>
</feature>
<keyword evidence="5" id="KW-0675">Receptor</keyword>
<dbReference type="Proteomes" id="UP001595713">
    <property type="component" value="Unassembled WGS sequence"/>
</dbReference>
<keyword evidence="3" id="KW-0998">Cell outer membrane</keyword>
<keyword evidence="6" id="KW-1185">Reference proteome</keyword>
<dbReference type="EMBL" id="JBHRXP010000001">
    <property type="protein sequence ID" value="MFC3578892.1"/>
    <property type="molecule type" value="Genomic_DNA"/>
</dbReference>
<dbReference type="Gene3D" id="2.170.130.10">
    <property type="entry name" value="TonB-dependent receptor, plug domain"/>
    <property type="match status" value="1"/>
</dbReference>
<feature type="region of interest" description="Disordered" evidence="4">
    <location>
        <begin position="1"/>
        <end position="64"/>
    </location>
</feature>
<evidence type="ECO:0000256" key="3">
    <source>
        <dbReference type="ARBA" id="ARBA00023237"/>
    </source>
</evidence>
<sequence>MAAAQEAPAATEAPGVPAATDGAAAAQEEEAEPADVGEDIVVTGQRPRGSVPGDIPPEQTLNPADIRSYGVSSIGDLLTELAPQTTSGRGGAPVVLLNGRRISGFREIRDIPTEAILRVEVLPEEVALKFGYRADQKVVNFVLRRRFRSVAVELADAQATEGGRNTPAGKLDLLNIQAATRLTLHGEYQRSSALTEDERTIPLNGSGTPDQRAFRTLLGQAESFSANAVYSRNVFGNVAATVNGSVERTNGLGLNGLPIITPGVIDLAALEQRNSAWTTHLGTTFNGDVGTWRWSLTGNYDRVDSKSVNEAQRDTDTTIFANRGRSTSSTGNVDLLFAGTAFTLPAGAVATSVRVGASTSDFDSRADRFGDTQRGQVSRDIVNGQLNVDLPLTSRSRDVLGAIGNLSANLNLGLDQLSDFGTLTTLGYGLNWSPIPALRLLASFTDEKQAPTAQQLGDPYIATPNVRVFDFVTGQNAIVTRITGGNPLLDANTRHVMSFSGTLKPWSAKDIAFTANYTKTRIDDPIASFPGATAAIEQAFPQRFLRDSAGQLLQIDSRPINFAESDRSQLRWGVNFSQPLKSRVQKQLEAFRAGTGPNPFEGVERPGGRRGAGATPGDRPPGEGGARAAGGDRPGGEGRRGGFGGGGRGGGGGGGRLNFAVYHTWHLTDRVTVADGGPTLDLLRGDTLGSGGGQSRHEVELQAGYSNNGLGARLSGNWMSATEVNGGTLAAPETLNFGSLATVNLRLFADLSQRRDWVKDHPWMRGLRVTLSIDNIANSRQRVTDAGGVTPFAYAPDYIDPLGRTVRLSVRKLFF</sequence>
<feature type="compositionally biased region" description="Low complexity" evidence="4">
    <location>
        <begin position="1"/>
        <end position="26"/>
    </location>
</feature>
<dbReference type="PANTHER" id="PTHR47234:SF3">
    <property type="entry name" value="SECRETIN_TONB SHORT N-TERMINAL DOMAIN-CONTAINING PROTEIN"/>
    <property type="match status" value="1"/>
</dbReference>
<reference evidence="6" key="1">
    <citation type="journal article" date="2019" name="Int. J. Syst. Evol. Microbiol.">
        <title>The Global Catalogue of Microorganisms (GCM) 10K type strain sequencing project: providing services to taxonomists for standard genome sequencing and annotation.</title>
        <authorList>
            <consortium name="The Broad Institute Genomics Platform"/>
            <consortium name="The Broad Institute Genome Sequencing Center for Infectious Disease"/>
            <person name="Wu L."/>
            <person name="Ma J."/>
        </authorList>
    </citation>
    <scope>NUCLEOTIDE SEQUENCE [LARGE SCALE GENOMIC DNA]</scope>
    <source>
        <strain evidence="6">KCTC 42739</strain>
    </source>
</reference>
<dbReference type="Gene3D" id="2.40.170.20">
    <property type="entry name" value="TonB-dependent receptor, beta-barrel domain"/>
    <property type="match status" value="1"/>
</dbReference>
<keyword evidence="2" id="KW-0472">Membrane</keyword>
<organism evidence="5 6">
    <name type="scientific">Sphingomonas hylomeconis</name>
    <dbReference type="NCBI Taxonomy" id="1395958"/>
    <lineage>
        <taxon>Bacteria</taxon>
        <taxon>Pseudomonadati</taxon>
        <taxon>Pseudomonadota</taxon>
        <taxon>Alphaproteobacteria</taxon>
        <taxon>Sphingomonadales</taxon>
        <taxon>Sphingomonadaceae</taxon>
        <taxon>Sphingomonas</taxon>
    </lineage>
</organism>
<name>A0ABV7STA0_9SPHN</name>
<protein>
    <submittedName>
        <fullName evidence="5">TonB-dependent receptor</fullName>
    </submittedName>
</protein>
<accession>A0ABV7STA0</accession>
<evidence type="ECO:0000313" key="6">
    <source>
        <dbReference type="Proteomes" id="UP001595713"/>
    </source>
</evidence>
<dbReference type="PANTHER" id="PTHR47234">
    <property type="match status" value="1"/>
</dbReference>
<comment type="subcellular location">
    <subcellularLocation>
        <location evidence="1">Cell outer membrane</location>
    </subcellularLocation>
</comment>
<dbReference type="InterPro" id="IPR037066">
    <property type="entry name" value="Plug_dom_sf"/>
</dbReference>
<feature type="compositionally biased region" description="Gly residues" evidence="4">
    <location>
        <begin position="641"/>
        <end position="650"/>
    </location>
</feature>
<evidence type="ECO:0000256" key="2">
    <source>
        <dbReference type="ARBA" id="ARBA00023136"/>
    </source>
</evidence>
<comment type="caution">
    <text evidence="5">The sequence shown here is derived from an EMBL/GenBank/DDBJ whole genome shotgun (WGS) entry which is preliminary data.</text>
</comment>
<dbReference type="SUPFAM" id="SSF56935">
    <property type="entry name" value="Porins"/>
    <property type="match status" value="1"/>
</dbReference>
<feature type="compositionally biased region" description="Acidic residues" evidence="4">
    <location>
        <begin position="27"/>
        <end position="38"/>
    </location>
</feature>
<evidence type="ECO:0000256" key="1">
    <source>
        <dbReference type="ARBA" id="ARBA00004442"/>
    </source>
</evidence>
<evidence type="ECO:0000256" key="4">
    <source>
        <dbReference type="SAM" id="MobiDB-lite"/>
    </source>
</evidence>